<dbReference type="Gene3D" id="2.130.10.10">
    <property type="entry name" value="YVTN repeat-like/Quinoprotein amine dehydrogenase"/>
    <property type="match status" value="1"/>
</dbReference>
<evidence type="ECO:0000256" key="2">
    <source>
        <dbReference type="ARBA" id="ARBA00009639"/>
    </source>
</evidence>
<dbReference type="AlphaFoldDB" id="A0A1Y1VNL0"/>
<feature type="compositionally biased region" description="Polar residues" evidence="8">
    <location>
        <begin position="24"/>
        <end position="35"/>
    </location>
</feature>
<feature type="region of interest" description="Disordered" evidence="8">
    <location>
        <begin position="664"/>
        <end position="686"/>
    </location>
</feature>
<feature type="domain" description="Enhancer of mRNA-decapping protein 4 C-terminal" evidence="10">
    <location>
        <begin position="1143"/>
        <end position="1210"/>
    </location>
</feature>
<dbReference type="OrthoDB" id="21128at2759"/>
<evidence type="ECO:0000313" key="12">
    <source>
        <dbReference type="Proteomes" id="UP000193719"/>
    </source>
</evidence>
<keyword evidence="5" id="KW-0677">Repeat</keyword>
<evidence type="ECO:0000256" key="7">
    <source>
        <dbReference type="PROSITE-ProRule" id="PRU00221"/>
    </source>
</evidence>
<evidence type="ECO:0000256" key="5">
    <source>
        <dbReference type="ARBA" id="ARBA00022737"/>
    </source>
</evidence>
<feature type="compositionally biased region" description="Polar residues" evidence="8">
    <location>
        <begin position="785"/>
        <end position="794"/>
    </location>
</feature>
<dbReference type="InterPro" id="IPR001680">
    <property type="entry name" value="WD40_rpt"/>
</dbReference>
<evidence type="ECO:0000259" key="9">
    <source>
        <dbReference type="Pfam" id="PF16529"/>
    </source>
</evidence>
<dbReference type="SMART" id="SM00320">
    <property type="entry name" value="WD40"/>
    <property type="match status" value="4"/>
</dbReference>
<proteinExistence type="inferred from homology"/>
<dbReference type="Pfam" id="PF21289">
    <property type="entry name" value="EDC4_C"/>
    <property type="match status" value="1"/>
</dbReference>
<dbReference type="InterPro" id="IPR036322">
    <property type="entry name" value="WD40_repeat_dom_sf"/>
</dbReference>
<gene>
    <name evidence="11" type="ORF">BCR36DRAFT_394609</name>
</gene>
<organism evidence="11 12">
    <name type="scientific">Piromyces finnis</name>
    <dbReference type="NCBI Taxonomy" id="1754191"/>
    <lineage>
        <taxon>Eukaryota</taxon>
        <taxon>Fungi</taxon>
        <taxon>Fungi incertae sedis</taxon>
        <taxon>Chytridiomycota</taxon>
        <taxon>Chytridiomycota incertae sedis</taxon>
        <taxon>Neocallimastigomycetes</taxon>
        <taxon>Neocallimastigales</taxon>
        <taxon>Neocallimastigaceae</taxon>
        <taxon>Piromyces</taxon>
    </lineage>
</organism>
<dbReference type="Pfam" id="PF16529">
    <property type="entry name" value="Ge1_WD40"/>
    <property type="match status" value="1"/>
</dbReference>
<sequence length="1241" mass="140327">MDPSAQNFLVNLFNSNKVDDSSDQNKTFPNSQSIMPQNPPNFQNQLPIMFNLNQAFGVPPPQNSNINKEMSQSLLSILQKKEPERTENSNSSSSPAPVATNLIPQPMINQNTLSDNTNELKKLLQINTTVDSNNSNNSISVISAPPLQEQNKMFMEPIKNPEKPKIQSNPNTPLFCYVSPFDALNDNNKEMFANKIEKSDSDCETVEIKDLNNDEAIISSKPKVEIEPSEKLIENNMVNEVNEINEIDALKNDIIFNLDNSLEKVKPPKEIITVVKVKRSIERILGKEIAVNNKYICYSSKNKNIRVIHQDSGDLRLFKGHEQKIIDIVVFTPKSQSKSSLRAASIDTDNNLILWTEDNNKDLKKLLTVKGINNGSSRFQRVLFHPSNENIVAVSTNTNNILLFDLRKYKENVITEINALEDEVDVQDFGYNSKINDFRFSSDGSVIVAGYQDGQVIFYDINSGSTIHEFIPHNNEPISSVIFVNDKNSVLDLFLITASKQNNEIKLWSVNDMSLIQKIKLIHSDKTPEYDFNTLEYNSQHQLLVMSNVSHLSILFSHIKGLESVNYPEPDAYEKDIVNNNEKNVDISNVEFEEINEFKIDNPVLNFIIDPNVDPLFNNENENVSLYCISTEEIYQYVINMKSNNVVPKEQIVEEVKIAEIESKQEAEKPSQVVEPKEKSTTEKNTNDLISILSSAQKEANKNSSNELLKLIKEGSCSSIKSSPKPSQEQSTVSTPAASTPLSSSQSFSNSESKFENSGASEIFKTISDLNNTNNLLKIFESNAETNKVSSPINSEPKRKSSETSVEMKVSNSDISKNVDNNEPFNVSQTQLHSELQKLETSLTSKMNEMFSKQNKRYEKLLSYEKKKRIEAEQKNKELITKTIKDNIKYHTSEAIEQTISKEIKNNVMPNLINVINQSINQQLNKQVEIALNKNIKKVSEKVAQSISKPPLVDTLKDTINETVKPVISDTVKDIITNYLNNDFQKTINYVILQANESIQNEVSKTIKNEYMSSIANRSNELDQIYKQVNLINTQIQNMQQQNMNMSGKATPERSNSAYNIKTPTVMPAPYVNTTMANSPIKMNFRKSGSDKNITGLRSTDSINSVSASSNTGRKSTEFNYSEIDNLIKEEKFEEIFTNLLIENRYFSQIVIIALIKQLSDNLNINATWRIEWLRCSLIVLNVNDEYIKGICPNILKEASEKMVNFTNEVKAVQPQSKIIDDMNTLIGAILYTLNIINKAV</sequence>
<dbReference type="STRING" id="1754191.A0A1Y1VNL0"/>
<evidence type="ECO:0000256" key="1">
    <source>
        <dbReference type="ARBA" id="ARBA00004201"/>
    </source>
</evidence>
<dbReference type="PANTHER" id="PTHR15598:SF5">
    <property type="entry name" value="ENHANCER OF MRNA-DECAPPING PROTEIN 4"/>
    <property type="match status" value="1"/>
</dbReference>
<feature type="region of interest" description="Disordered" evidence="8">
    <location>
        <begin position="785"/>
        <end position="822"/>
    </location>
</feature>
<evidence type="ECO:0000256" key="8">
    <source>
        <dbReference type="SAM" id="MobiDB-lite"/>
    </source>
</evidence>
<feature type="domain" description="Enhancer of mRNA-decapping protein 4 WD40 repeat region" evidence="9">
    <location>
        <begin position="273"/>
        <end position="553"/>
    </location>
</feature>
<protein>
    <submittedName>
        <fullName evidence="11">WD40 repeat-like protein</fullName>
    </submittedName>
</protein>
<keyword evidence="6" id="KW-0175">Coiled coil</keyword>
<keyword evidence="12" id="KW-1185">Reference proteome</keyword>
<dbReference type="SUPFAM" id="SSF50978">
    <property type="entry name" value="WD40 repeat-like"/>
    <property type="match status" value="1"/>
</dbReference>
<feature type="region of interest" description="Disordered" evidence="8">
    <location>
        <begin position="80"/>
        <end position="103"/>
    </location>
</feature>
<evidence type="ECO:0000256" key="3">
    <source>
        <dbReference type="ARBA" id="ARBA00022490"/>
    </source>
</evidence>
<evidence type="ECO:0000313" key="11">
    <source>
        <dbReference type="EMBL" id="ORX60211.1"/>
    </source>
</evidence>
<keyword evidence="4 7" id="KW-0853">WD repeat</keyword>
<evidence type="ECO:0000256" key="6">
    <source>
        <dbReference type="ARBA" id="ARBA00023054"/>
    </source>
</evidence>
<name>A0A1Y1VNL0_9FUNG</name>
<reference evidence="11 12" key="1">
    <citation type="submission" date="2016-08" db="EMBL/GenBank/DDBJ databases">
        <title>Genomes of anaerobic fungi encode conserved fungal cellulosomes for biomass hydrolysis.</title>
        <authorList>
            <consortium name="DOE Joint Genome Institute"/>
            <person name="Haitjema C.H."/>
            <person name="Gilmore S.P."/>
            <person name="Henske J.K."/>
            <person name="Solomon K.V."/>
            <person name="De Groot R."/>
            <person name="Kuo A."/>
            <person name="Mondo S.J."/>
            <person name="Salamov A.A."/>
            <person name="Labutti K."/>
            <person name="Zhao Z."/>
            <person name="Chiniquy J."/>
            <person name="Barry K."/>
            <person name="Brewer H.M."/>
            <person name="Purvine S.O."/>
            <person name="Wright A.T."/>
            <person name="Boxma B."/>
            <person name="Van Alen T."/>
            <person name="Hackstein J.H."/>
            <person name="Baker S.E."/>
            <person name="Grigoriev I.V."/>
            <person name="O'Malley M.A."/>
        </authorList>
    </citation>
    <scope>NUCLEOTIDE SEQUENCE [LARGE SCALE GENOMIC DNA]</scope>
    <source>
        <strain evidence="12">finn</strain>
    </source>
</reference>
<dbReference type="Gene3D" id="1.10.220.100">
    <property type="entry name" value="conserved c-terminal region of ge- 1"/>
    <property type="match status" value="1"/>
</dbReference>
<dbReference type="EMBL" id="MCFH01000002">
    <property type="protein sequence ID" value="ORX60211.1"/>
    <property type="molecule type" value="Genomic_DNA"/>
</dbReference>
<feature type="region of interest" description="Disordered" evidence="8">
    <location>
        <begin position="16"/>
        <end position="37"/>
    </location>
</feature>
<comment type="similarity">
    <text evidence="2">Belongs to the WD repeat EDC4 family.</text>
</comment>
<dbReference type="PROSITE" id="PS50082">
    <property type="entry name" value="WD_REPEATS_2"/>
    <property type="match status" value="1"/>
</dbReference>
<feature type="region of interest" description="Disordered" evidence="8">
    <location>
        <begin position="717"/>
        <end position="754"/>
    </location>
</feature>
<dbReference type="GO" id="GO:0000932">
    <property type="term" value="C:P-body"/>
    <property type="evidence" value="ECO:0007669"/>
    <property type="project" value="UniProtKB-SubCell"/>
</dbReference>
<dbReference type="Proteomes" id="UP000193719">
    <property type="component" value="Unassembled WGS sequence"/>
</dbReference>
<evidence type="ECO:0000259" key="10">
    <source>
        <dbReference type="Pfam" id="PF21289"/>
    </source>
</evidence>
<dbReference type="InterPro" id="IPR044938">
    <property type="entry name" value="EDC4_C_sf"/>
</dbReference>
<feature type="repeat" description="WD" evidence="7">
    <location>
        <begin position="428"/>
        <end position="469"/>
    </location>
</feature>
<evidence type="ECO:0000256" key="4">
    <source>
        <dbReference type="ARBA" id="ARBA00022574"/>
    </source>
</evidence>
<dbReference type="GO" id="GO:0031087">
    <property type="term" value="P:deadenylation-independent decapping of nuclear-transcribed mRNA"/>
    <property type="evidence" value="ECO:0007669"/>
    <property type="project" value="InterPro"/>
</dbReference>
<keyword evidence="3" id="KW-0963">Cytoplasm</keyword>
<accession>A0A1Y1VNL0</accession>
<comment type="caution">
    <text evidence="11">The sequence shown here is derived from an EMBL/GenBank/DDBJ whole genome shotgun (WGS) entry which is preliminary data.</text>
</comment>
<feature type="compositionally biased region" description="Polar residues" evidence="8">
    <location>
        <begin position="810"/>
        <end position="822"/>
    </location>
</feature>
<reference evidence="11 12" key="2">
    <citation type="submission" date="2016-08" db="EMBL/GenBank/DDBJ databases">
        <title>Pervasive Adenine N6-methylation of Active Genes in Fungi.</title>
        <authorList>
            <consortium name="DOE Joint Genome Institute"/>
            <person name="Mondo S.J."/>
            <person name="Dannebaum R.O."/>
            <person name="Kuo R.C."/>
            <person name="Labutti K."/>
            <person name="Haridas S."/>
            <person name="Kuo A."/>
            <person name="Salamov A."/>
            <person name="Ahrendt S.R."/>
            <person name="Lipzen A."/>
            <person name="Sullivan W."/>
            <person name="Andreopoulos W.B."/>
            <person name="Clum A."/>
            <person name="Lindquist E."/>
            <person name="Daum C."/>
            <person name="Ramamoorthy G.K."/>
            <person name="Gryganskyi A."/>
            <person name="Culley D."/>
            <person name="Magnuson J.K."/>
            <person name="James T.Y."/>
            <person name="O'Malley M.A."/>
            <person name="Stajich J.E."/>
            <person name="Spatafora J.W."/>
            <person name="Visel A."/>
            <person name="Grigoriev I.V."/>
        </authorList>
    </citation>
    <scope>NUCLEOTIDE SEQUENCE [LARGE SCALE GENOMIC DNA]</scope>
    <source>
        <strain evidence="12">finn</strain>
    </source>
</reference>
<dbReference type="InterPro" id="IPR032401">
    <property type="entry name" value="EDC4_WD40"/>
</dbReference>
<dbReference type="InterPro" id="IPR049404">
    <property type="entry name" value="EDC4_C"/>
</dbReference>
<dbReference type="InterPro" id="IPR015943">
    <property type="entry name" value="WD40/YVTN_repeat-like_dom_sf"/>
</dbReference>
<comment type="subcellular location">
    <subcellularLocation>
        <location evidence="1">Cytoplasm</location>
        <location evidence="1">P-body</location>
    </subcellularLocation>
</comment>
<dbReference type="PANTHER" id="PTHR15598">
    <property type="entry name" value="ENHANCER OF MRNA-DECAPPING PROTEIN 4"/>
    <property type="match status" value="1"/>
</dbReference>
<dbReference type="InterPro" id="IPR045152">
    <property type="entry name" value="EDC4-like"/>
</dbReference>